<dbReference type="SUPFAM" id="SSF89095">
    <property type="entry name" value="GatB/YqeY motif"/>
    <property type="match status" value="1"/>
</dbReference>
<evidence type="ECO:0000256" key="2">
    <source>
        <dbReference type="ARBA" id="ARBA00011123"/>
    </source>
</evidence>
<evidence type="ECO:0000256" key="9">
    <source>
        <dbReference type="ARBA" id="ARBA00047913"/>
    </source>
</evidence>
<dbReference type="NCBIfam" id="NF004014">
    <property type="entry name" value="PRK05477.1-4"/>
    <property type="match status" value="1"/>
</dbReference>
<name>A0A1F7K9W4_9BACT</name>
<evidence type="ECO:0000256" key="1">
    <source>
        <dbReference type="ARBA" id="ARBA00005306"/>
    </source>
</evidence>
<evidence type="ECO:0000313" key="13">
    <source>
        <dbReference type="EMBL" id="OGK64662.1"/>
    </source>
</evidence>
<dbReference type="EMBL" id="MGBG01000018">
    <property type="protein sequence ID" value="OGK64662.1"/>
    <property type="molecule type" value="Genomic_DNA"/>
</dbReference>
<keyword evidence="6 10" id="KW-0648">Protein biosynthesis</keyword>
<dbReference type="NCBIfam" id="NF004012">
    <property type="entry name" value="PRK05477.1-2"/>
    <property type="match status" value="1"/>
</dbReference>
<organism evidence="13 14">
    <name type="scientific">Candidatus Roizmanbacteria bacterium RIFOXYA1_FULL_41_12</name>
    <dbReference type="NCBI Taxonomy" id="1802082"/>
    <lineage>
        <taxon>Bacteria</taxon>
        <taxon>Candidatus Roizmaniibacteriota</taxon>
    </lineage>
</organism>
<keyword evidence="3 10" id="KW-0436">Ligase</keyword>
<dbReference type="EC" id="6.3.5.-" evidence="10"/>
<evidence type="ECO:0000256" key="5">
    <source>
        <dbReference type="ARBA" id="ARBA00022840"/>
    </source>
</evidence>
<comment type="function">
    <text evidence="7 10">Allows the formation of correctly charged Asn-tRNA(Asn) or Gln-tRNA(Gln) through the transamidation of misacylated Asp-tRNA(Asn) or Glu-tRNA(Gln) in organisms which lack either or both of asparaginyl-tRNA or glutaminyl-tRNA synthetases. The reaction takes place in the presence of glutamine and ATP through an activated phospho-Asp-tRNA(Asn) or phospho-Glu-tRNA(Gln).</text>
</comment>
<dbReference type="GO" id="GO:0050566">
    <property type="term" value="F:asparaginyl-tRNA synthase (glutamine-hydrolyzing) activity"/>
    <property type="evidence" value="ECO:0007669"/>
    <property type="project" value="RHEA"/>
</dbReference>
<comment type="caution">
    <text evidence="13">The sequence shown here is derived from an EMBL/GenBank/DDBJ whole genome shotgun (WGS) entry which is preliminary data.</text>
</comment>
<comment type="catalytic activity">
    <reaction evidence="9 10">
        <text>L-glutamyl-tRNA(Gln) + L-glutamine + ATP + H2O = L-glutaminyl-tRNA(Gln) + L-glutamate + ADP + phosphate + H(+)</text>
        <dbReference type="Rhea" id="RHEA:17521"/>
        <dbReference type="Rhea" id="RHEA-COMP:9681"/>
        <dbReference type="Rhea" id="RHEA-COMP:9684"/>
        <dbReference type="ChEBI" id="CHEBI:15377"/>
        <dbReference type="ChEBI" id="CHEBI:15378"/>
        <dbReference type="ChEBI" id="CHEBI:29985"/>
        <dbReference type="ChEBI" id="CHEBI:30616"/>
        <dbReference type="ChEBI" id="CHEBI:43474"/>
        <dbReference type="ChEBI" id="CHEBI:58359"/>
        <dbReference type="ChEBI" id="CHEBI:78520"/>
        <dbReference type="ChEBI" id="CHEBI:78521"/>
        <dbReference type="ChEBI" id="CHEBI:456216"/>
    </reaction>
</comment>
<dbReference type="InterPro" id="IPR004413">
    <property type="entry name" value="GatB"/>
</dbReference>
<proteinExistence type="inferred from homology"/>
<comment type="catalytic activity">
    <reaction evidence="8 10">
        <text>L-aspartyl-tRNA(Asn) + L-glutamine + ATP + H2O = L-asparaginyl-tRNA(Asn) + L-glutamate + ADP + phosphate + 2 H(+)</text>
        <dbReference type="Rhea" id="RHEA:14513"/>
        <dbReference type="Rhea" id="RHEA-COMP:9674"/>
        <dbReference type="Rhea" id="RHEA-COMP:9677"/>
        <dbReference type="ChEBI" id="CHEBI:15377"/>
        <dbReference type="ChEBI" id="CHEBI:15378"/>
        <dbReference type="ChEBI" id="CHEBI:29985"/>
        <dbReference type="ChEBI" id="CHEBI:30616"/>
        <dbReference type="ChEBI" id="CHEBI:43474"/>
        <dbReference type="ChEBI" id="CHEBI:58359"/>
        <dbReference type="ChEBI" id="CHEBI:78515"/>
        <dbReference type="ChEBI" id="CHEBI:78516"/>
        <dbReference type="ChEBI" id="CHEBI:456216"/>
    </reaction>
</comment>
<dbReference type="PANTHER" id="PTHR11659:SF0">
    <property type="entry name" value="GLUTAMYL-TRNA(GLN) AMIDOTRANSFERASE SUBUNIT B, MITOCHONDRIAL"/>
    <property type="match status" value="1"/>
</dbReference>
<evidence type="ECO:0000256" key="4">
    <source>
        <dbReference type="ARBA" id="ARBA00022741"/>
    </source>
</evidence>
<dbReference type="PROSITE" id="PS01234">
    <property type="entry name" value="GATB"/>
    <property type="match status" value="1"/>
</dbReference>
<reference evidence="13 14" key="1">
    <citation type="journal article" date="2016" name="Nat. Commun.">
        <title>Thousands of microbial genomes shed light on interconnected biogeochemical processes in an aquifer system.</title>
        <authorList>
            <person name="Anantharaman K."/>
            <person name="Brown C.T."/>
            <person name="Hug L.A."/>
            <person name="Sharon I."/>
            <person name="Castelle C.J."/>
            <person name="Probst A.J."/>
            <person name="Thomas B.C."/>
            <person name="Singh A."/>
            <person name="Wilkins M.J."/>
            <person name="Karaoz U."/>
            <person name="Brodie E.L."/>
            <person name="Williams K.H."/>
            <person name="Hubbard S.S."/>
            <person name="Banfield J.F."/>
        </authorList>
    </citation>
    <scope>NUCLEOTIDE SEQUENCE [LARGE SCALE GENOMIC DNA]</scope>
</reference>
<dbReference type="HAMAP" id="MF_00121">
    <property type="entry name" value="GatB"/>
    <property type="match status" value="1"/>
</dbReference>
<dbReference type="AlphaFoldDB" id="A0A1F7K9W4"/>
<evidence type="ECO:0000256" key="10">
    <source>
        <dbReference type="HAMAP-Rule" id="MF_00121"/>
    </source>
</evidence>
<protein>
    <recommendedName>
        <fullName evidence="10">Aspartyl/glutamyl-tRNA(Asn/Gln) amidotransferase subunit B</fullName>
        <shortName evidence="10">Asp/Glu-ADT subunit B</shortName>
        <ecNumber evidence="10">6.3.5.-</ecNumber>
    </recommendedName>
</protein>
<feature type="domain" description="Asn/Gln amidotransferase" evidence="11">
    <location>
        <begin position="371"/>
        <end position="440"/>
    </location>
</feature>
<dbReference type="Proteomes" id="UP000178450">
    <property type="component" value="Unassembled WGS sequence"/>
</dbReference>
<keyword evidence="5 10" id="KW-0067">ATP-binding</keyword>
<dbReference type="InterPro" id="IPR017959">
    <property type="entry name" value="Asn/Gln-tRNA_amidoTrfase_suB/E"/>
</dbReference>
<evidence type="ECO:0000313" key="14">
    <source>
        <dbReference type="Proteomes" id="UP000178450"/>
    </source>
</evidence>
<dbReference type="InterPro" id="IPR003789">
    <property type="entry name" value="Asn/Gln_tRNA_amidoTrase-B-like"/>
</dbReference>
<dbReference type="SUPFAM" id="SSF55931">
    <property type="entry name" value="Glutamine synthetase/guanido kinase"/>
    <property type="match status" value="1"/>
</dbReference>
<sequence>MKYKTIIGLETHVELATESKMFCGCSGNYFGQSPNSQVCPVCLGLPGALPVPNEQAIKWTVLIGLALNCQINLSSYFERKHYFYPDLPKGYQISQYAKPLCQNGYLMVNNRKIRINRVHLEEDTGKLLHGQQFNDKGSYIDFNRSGVPLVEIVTEPDVESAPQAAKYLKQLQLIIQYLNVSDCDMEKGSMRCEPNISVVNYNSWQKNQQLPDYKVEVKNINSFRFVQQAIAFEEERQALLLDKNQQPKQETRRYLESKRQTEAMRSKEFAQDYRYFPEPDIPPLELNPTLIQKLNKQLQTIDLPTQRLEKLMKDYGLSSETALVLTENKKLGDNYLRLVKNSQDLDKTKLANLLINKKIAADLNPDDFFTQAKHLLSKKNIDQATFDQTIEKVIIDNPKAVADYRQGKQTALQFLLGQCLRTLGRQIEVEQLKHLLVEKLALKK</sequence>
<dbReference type="InterPro" id="IPR018027">
    <property type="entry name" value="Asn/Gln_amidotransferase"/>
</dbReference>
<comment type="similarity">
    <text evidence="1 10">Belongs to the GatB/GatE family. GatB subfamily.</text>
</comment>
<dbReference type="PANTHER" id="PTHR11659">
    <property type="entry name" value="GLUTAMYL-TRNA GLN AMIDOTRANSFERASE SUBUNIT B MITOCHONDRIAL AND PROKARYOTIC PET112-RELATED"/>
    <property type="match status" value="1"/>
</dbReference>
<comment type="subunit">
    <text evidence="2 10">Heterotrimer of A, B and C subunits.</text>
</comment>
<gene>
    <name evidence="10" type="primary">gatB</name>
    <name evidence="13" type="ORF">A2209_03500</name>
</gene>
<keyword evidence="4 10" id="KW-0547">Nucleotide-binding</keyword>
<dbReference type="NCBIfam" id="TIGR00133">
    <property type="entry name" value="gatB"/>
    <property type="match status" value="1"/>
</dbReference>
<evidence type="ECO:0000259" key="12">
    <source>
        <dbReference type="Pfam" id="PF02934"/>
    </source>
</evidence>
<dbReference type="InterPro" id="IPR006075">
    <property type="entry name" value="Asn/Gln-tRNA_Trfase_suB/E_cat"/>
</dbReference>
<dbReference type="GO" id="GO:0070681">
    <property type="term" value="P:glutaminyl-tRNAGln biosynthesis via transamidation"/>
    <property type="evidence" value="ECO:0007669"/>
    <property type="project" value="TreeGrafter"/>
</dbReference>
<evidence type="ECO:0000256" key="7">
    <source>
        <dbReference type="ARBA" id="ARBA00024799"/>
    </source>
</evidence>
<dbReference type="InterPro" id="IPR017958">
    <property type="entry name" value="Gln-tRNA_amidoTrfase_suB_CS"/>
</dbReference>
<evidence type="ECO:0000256" key="8">
    <source>
        <dbReference type="ARBA" id="ARBA00047380"/>
    </source>
</evidence>
<feature type="domain" description="Aspartyl/Glutamyl-tRNA(Gln) amidotransferase subunit B/E catalytic" evidence="12">
    <location>
        <begin position="6"/>
        <end position="291"/>
    </location>
</feature>
<dbReference type="GO" id="GO:0006412">
    <property type="term" value="P:translation"/>
    <property type="evidence" value="ECO:0007669"/>
    <property type="project" value="UniProtKB-UniRule"/>
</dbReference>
<dbReference type="Pfam" id="PF02934">
    <property type="entry name" value="GatB_N"/>
    <property type="match status" value="1"/>
</dbReference>
<dbReference type="Pfam" id="PF02637">
    <property type="entry name" value="GatB_Yqey"/>
    <property type="match status" value="1"/>
</dbReference>
<dbReference type="GO" id="GO:0050567">
    <property type="term" value="F:glutaminyl-tRNA synthase (glutamine-hydrolyzing) activity"/>
    <property type="evidence" value="ECO:0007669"/>
    <property type="project" value="UniProtKB-UniRule"/>
</dbReference>
<dbReference type="Gene3D" id="1.10.10.410">
    <property type="match status" value="1"/>
</dbReference>
<evidence type="ECO:0000256" key="3">
    <source>
        <dbReference type="ARBA" id="ARBA00022598"/>
    </source>
</evidence>
<evidence type="ECO:0000259" key="11">
    <source>
        <dbReference type="Pfam" id="PF02637"/>
    </source>
</evidence>
<dbReference type="GO" id="GO:0005524">
    <property type="term" value="F:ATP binding"/>
    <property type="evidence" value="ECO:0007669"/>
    <property type="project" value="UniProtKB-KW"/>
</dbReference>
<dbReference type="InterPro" id="IPR023168">
    <property type="entry name" value="GatB_Yqey_C_2"/>
</dbReference>
<dbReference type="InterPro" id="IPR014746">
    <property type="entry name" value="Gln_synth/guanido_kin_cat_dom"/>
</dbReference>
<evidence type="ECO:0000256" key="6">
    <source>
        <dbReference type="ARBA" id="ARBA00022917"/>
    </source>
</evidence>
<accession>A0A1F7K9W4</accession>